<evidence type="ECO:0000313" key="4">
    <source>
        <dbReference type="Proteomes" id="UP000436694"/>
    </source>
</evidence>
<dbReference type="SUPFAM" id="SSF110849">
    <property type="entry name" value="ParB/Sulfiredoxin"/>
    <property type="match status" value="1"/>
</dbReference>
<dbReference type="Pfam" id="PF02195">
    <property type="entry name" value="ParB_N"/>
    <property type="match status" value="1"/>
</dbReference>
<dbReference type="Gene3D" id="3.90.1530.30">
    <property type="match status" value="1"/>
</dbReference>
<gene>
    <name evidence="3" type="ORF">GG681_16205</name>
</gene>
<reference evidence="3 4" key="1">
    <citation type="submission" date="2019-10" db="EMBL/GenBank/DDBJ databases">
        <title>Epibacterium sp. nov., isolated from seawater.</title>
        <authorList>
            <person name="Zhang X."/>
            <person name="Li N."/>
        </authorList>
    </citation>
    <scope>NUCLEOTIDE SEQUENCE [LARGE SCALE GENOMIC DNA]</scope>
    <source>
        <strain evidence="3 4">SM1969</strain>
    </source>
</reference>
<dbReference type="GO" id="GO:0005694">
    <property type="term" value="C:chromosome"/>
    <property type="evidence" value="ECO:0007669"/>
    <property type="project" value="TreeGrafter"/>
</dbReference>
<protein>
    <submittedName>
        <fullName evidence="3">Chromosome partitioning protein ParB</fullName>
    </submittedName>
</protein>
<sequence length="362" mass="39599">MARRRQLEAPSAEALKEIEAGIDQELTRTAVRPPIADVVADAAMRASPLPQADREAQAKDKADAERLRAAEEKGLVAVEIPIHEITADALSRDRMELGEDEMQELMTSISVNGLRLPIEVYVPQHVEDGAQYGLISGYRRLAAIRRLNAMSGGERFPTIAAFVREPGGVKEALVAMIEENEIRAGLSQYERGRAAAMAVYDGVFTSVDEAVQVLFQNASKAKRSKIRSFALVHEDLGDLLSHAISYSERQCLRLAAALRAGLTEEIRATLERADPRNGEEEWQVMLPLVERAEGSAPDPARGGRPKVQEKPVVSGRQKMANGVEIALESGPGGYAIRFYGKNATADLVDAVMDNVRHLLEQK</sequence>
<dbReference type="EMBL" id="WIXK01000012">
    <property type="protein sequence ID" value="MQY44190.1"/>
    <property type="molecule type" value="Genomic_DNA"/>
</dbReference>
<name>A0A844ANI8_9RHOB</name>
<evidence type="ECO:0000259" key="2">
    <source>
        <dbReference type="SMART" id="SM00470"/>
    </source>
</evidence>
<dbReference type="InterPro" id="IPR003115">
    <property type="entry name" value="ParB_N"/>
</dbReference>
<dbReference type="SMART" id="SM00470">
    <property type="entry name" value="ParB"/>
    <property type="match status" value="1"/>
</dbReference>
<comment type="caution">
    <text evidence="3">The sequence shown here is derived from an EMBL/GenBank/DDBJ whole genome shotgun (WGS) entry which is preliminary data.</text>
</comment>
<accession>A0A844ANI8</accession>
<dbReference type="RefSeq" id="WP_153549087.1">
    <property type="nucleotide sequence ID" value="NZ_WIXK01000012.1"/>
</dbReference>
<keyword evidence="4" id="KW-1185">Reference proteome</keyword>
<dbReference type="InterPro" id="IPR050336">
    <property type="entry name" value="Chromosome_partition/occlusion"/>
</dbReference>
<dbReference type="PANTHER" id="PTHR33375:SF1">
    <property type="entry name" value="CHROMOSOME-PARTITIONING PROTEIN PARB-RELATED"/>
    <property type="match status" value="1"/>
</dbReference>
<dbReference type="AlphaFoldDB" id="A0A844ANI8"/>
<evidence type="ECO:0000256" key="1">
    <source>
        <dbReference type="SAM" id="MobiDB-lite"/>
    </source>
</evidence>
<dbReference type="Proteomes" id="UP000436694">
    <property type="component" value="Unassembled WGS sequence"/>
</dbReference>
<proteinExistence type="predicted"/>
<dbReference type="PANTHER" id="PTHR33375">
    <property type="entry name" value="CHROMOSOME-PARTITIONING PROTEIN PARB-RELATED"/>
    <property type="match status" value="1"/>
</dbReference>
<organism evidence="3 4">
    <name type="scientific">Tritonibacter aquimaris</name>
    <dbReference type="NCBI Taxonomy" id="2663379"/>
    <lineage>
        <taxon>Bacteria</taxon>
        <taxon>Pseudomonadati</taxon>
        <taxon>Pseudomonadota</taxon>
        <taxon>Alphaproteobacteria</taxon>
        <taxon>Rhodobacterales</taxon>
        <taxon>Paracoccaceae</taxon>
        <taxon>Tritonibacter</taxon>
    </lineage>
</organism>
<evidence type="ECO:0000313" key="3">
    <source>
        <dbReference type="EMBL" id="MQY44190.1"/>
    </source>
</evidence>
<feature type="region of interest" description="Disordered" evidence="1">
    <location>
        <begin position="293"/>
        <end position="315"/>
    </location>
</feature>
<dbReference type="InterPro" id="IPR036086">
    <property type="entry name" value="ParB/Sulfiredoxin_sf"/>
</dbReference>
<dbReference type="GO" id="GO:0007059">
    <property type="term" value="P:chromosome segregation"/>
    <property type="evidence" value="ECO:0007669"/>
    <property type="project" value="TreeGrafter"/>
</dbReference>
<feature type="domain" description="ParB-like N-terminal" evidence="2">
    <location>
        <begin position="78"/>
        <end position="181"/>
    </location>
</feature>